<dbReference type="EMBL" id="AB215108">
    <property type="protein sequence ID" value="BAE48755.1"/>
    <property type="molecule type" value="Genomic_DNA"/>
</dbReference>
<evidence type="ECO:0000256" key="1">
    <source>
        <dbReference type="ARBA" id="ARBA00001973"/>
    </source>
</evidence>
<evidence type="ECO:0000256" key="3">
    <source>
        <dbReference type="ARBA" id="ARBA00011906"/>
    </source>
</evidence>
<dbReference type="Pfam" id="PF18132">
    <property type="entry name" value="Tyrosinase_C"/>
    <property type="match status" value="1"/>
</dbReference>
<keyword evidence="6" id="KW-0186">Copper</keyword>
<dbReference type="Pfam" id="PF00264">
    <property type="entry name" value="Tyrosinase"/>
    <property type="match status" value="1"/>
</dbReference>
<accession>Q2WG53</accession>
<keyword evidence="4" id="KW-0479">Metal-binding</keyword>
<dbReference type="PANTHER" id="PTHR11474">
    <property type="entry name" value="TYROSINASE FAMILY MEMBER"/>
    <property type="match status" value="1"/>
</dbReference>
<dbReference type="SUPFAM" id="SSF48056">
    <property type="entry name" value="Di-copper centre-containing domain"/>
    <property type="match status" value="1"/>
</dbReference>
<keyword evidence="8" id="KW-0470">Melanin biosynthesis</keyword>
<sequence>MSHLHVSPLGGGIQPRLEINNFVKDNHQFSLYVQALDRMYATSQGDFSSYFQVAGVHGYPLTAYDGAVGPQQFSPQNQWTGYCTHGSTLFPTWHRPYVLMVEQILSGHAQQIADTYAVDKDAWKQAATQFRHPYWDWAANSVPPPEVISLPKVTITTPDGKNTSVNNPLMRYTFHPVSDGGFHKPFSQWSTTLRQPDSTRSNAQENVAQLKSVLKNAQSSITQATYDMFNRVTTWAHFSSHTESSGGSTSNSIEAIHDNIHVLVGGRGHMSDPSVAAFDPIFFLHHANVDRMIALWSAIRYNVWTSPGDAGDGTFTLAYEAAVDDATDLTPWRKTDTEFWKSNEVTTTQSFGYTYPEFIGLDMNNRDAVNKTISQKVAQLYGPKGTSHRRSFEEDLSDLEQIHGHSHSRRHQRLAKRGRLAQLLKGIFSDWSAQIKFNRHEAGQSFSVCLFLGDVPEDPSQWLVSPNLVGTRHAFVHPTKNDHVAEEIGFIPINPWIAEHTGLLSFAVGLVKPLLIKSLQWRVLLADGTPADLESLEVTILEIPSEFLDDAPNPVSGPAKYHKDITHGKRGGCKDA</sequence>
<evidence type="ECO:0000256" key="4">
    <source>
        <dbReference type="ARBA" id="ARBA00022723"/>
    </source>
</evidence>
<evidence type="ECO:0000256" key="2">
    <source>
        <dbReference type="ARBA" id="ARBA00009928"/>
    </source>
</evidence>
<comment type="cofactor">
    <cofactor evidence="1">
        <name>Cu(2+)</name>
        <dbReference type="ChEBI" id="CHEBI:29036"/>
    </cofactor>
</comment>
<evidence type="ECO:0000256" key="10">
    <source>
        <dbReference type="ARBA" id="ARBA00048881"/>
    </source>
</evidence>
<dbReference type="Gene3D" id="2.60.310.20">
    <property type="match status" value="1"/>
</dbReference>
<keyword evidence="5" id="KW-0560">Oxidoreductase</keyword>
<dbReference type="EC" id="1.14.18.1" evidence="3"/>
<dbReference type="GO" id="GO:0046872">
    <property type="term" value="F:metal ion binding"/>
    <property type="evidence" value="ECO:0007669"/>
    <property type="project" value="UniProtKB-KW"/>
</dbReference>
<evidence type="ECO:0000256" key="8">
    <source>
        <dbReference type="ARBA" id="ARBA00023101"/>
    </source>
</evidence>
<dbReference type="AlphaFoldDB" id="Q2WG53"/>
<organism evidence="13">
    <name type="scientific">Agaricus blazei</name>
    <dbReference type="NCBI Taxonomy" id="79798"/>
    <lineage>
        <taxon>Eukaryota</taxon>
        <taxon>Fungi</taxon>
        <taxon>Dikarya</taxon>
        <taxon>Basidiomycota</taxon>
        <taxon>Agaricomycotina</taxon>
        <taxon>Agaricomycetes</taxon>
        <taxon>Agaricomycetidae</taxon>
        <taxon>Agaricales</taxon>
        <taxon>Agaricineae</taxon>
        <taxon>Agaricaceae</taxon>
        <taxon>Agaricus</taxon>
    </lineage>
</organism>
<dbReference type="InterPro" id="IPR041640">
    <property type="entry name" value="Tyrosinase_C"/>
</dbReference>
<feature type="domain" description="Tyrosinase copper-binding" evidence="12">
    <location>
        <begin position="279"/>
        <end position="290"/>
    </location>
</feature>
<gene>
    <name evidence="13" type="primary">PPO</name>
</gene>
<dbReference type="InterPro" id="IPR016216">
    <property type="entry name" value="Monophenol_mOase_fun"/>
</dbReference>
<dbReference type="PROSITE" id="PS00498">
    <property type="entry name" value="TYROSINASE_2"/>
    <property type="match status" value="1"/>
</dbReference>
<dbReference type="InterPro" id="IPR002227">
    <property type="entry name" value="Tyrosinase_Cu-bd"/>
</dbReference>
<proteinExistence type="inferred from homology"/>
<evidence type="ECO:0000256" key="7">
    <source>
        <dbReference type="ARBA" id="ARBA00023033"/>
    </source>
</evidence>
<evidence type="ECO:0000259" key="11">
    <source>
        <dbReference type="PROSITE" id="PS00497"/>
    </source>
</evidence>
<protein>
    <recommendedName>
        <fullName evidence="3">tyrosinase</fullName>
        <ecNumber evidence="3">1.14.18.1</ecNumber>
    </recommendedName>
</protein>
<dbReference type="PIRSF" id="PIRSF000340">
    <property type="entry name" value="MPO_fungal"/>
    <property type="match status" value="1"/>
</dbReference>
<evidence type="ECO:0000313" key="13">
    <source>
        <dbReference type="EMBL" id="BAE48755.1"/>
    </source>
</evidence>
<evidence type="ECO:0000256" key="6">
    <source>
        <dbReference type="ARBA" id="ARBA00023008"/>
    </source>
</evidence>
<comment type="catalytic activity">
    <reaction evidence="9">
        <text>2 L-dopa + O2 = 2 L-dopaquinone + 2 H2O</text>
        <dbReference type="Rhea" id="RHEA:34287"/>
        <dbReference type="ChEBI" id="CHEBI:15377"/>
        <dbReference type="ChEBI" id="CHEBI:15379"/>
        <dbReference type="ChEBI" id="CHEBI:57504"/>
        <dbReference type="ChEBI" id="CHEBI:57924"/>
        <dbReference type="EC" id="1.14.18.1"/>
    </reaction>
</comment>
<evidence type="ECO:0000259" key="12">
    <source>
        <dbReference type="PROSITE" id="PS00498"/>
    </source>
</evidence>
<dbReference type="InterPro" id="IPR008922">
    <property type="entry name" value="Di-copper_centre_dom_sf"/>
</dbReference>
<reference evidence="13" key="1">
    <citation type="journal article" date="2005" name="Int. J. Med. Mushrooms">
        <title>Cloning and characterization of polyphenoloxidase DNA from Agaricus brasiliensis.</title>
        <authorList>
            <person name="Akanuma A.M."/>
            <person name="Yamagishi A."/>
            <person name="Motoi M."/>
            <person name="Ohno N."/>
        </authorList>
    </citation>
    <scope>NUCLEOTIDE SEQUENCE</scope>
</reference>
<dbReference type="Gene3D" id="1.10.1280.10">
    <property type="entry name" value="Di-copper center containing domain from catechol oxidase"/>
    <property type="match status" value="1"/>
</dbReference>
<dbReference type="GO" id="GO:0004503">
    <property type="term" value="F:tyrosinase activity"/>
    <property type="evidence" value="ECO:0007669"/>
    <property type="project" value="UniProtKB-EC"/>
</dbReference>
<keyword evidence="7" id="KW-0503">Monooxygenase</keyword>
<evidence type="ECO:0000256" key="5">
    <source>
        <dbReference type="ARBA" id="ARBA00023002"/>
    </source>
</evidence>
<comment type="catalytic activity">
    <reaction evidence="10">
        <text>L-tyrosine + O2 = L-dopaquinone + H2O</text>
        <dbReference type="Rhea" id="RHEA:18117"/>
        <dbReference type="ChEBI" id="CHEBI:15377"/>
        <dbReference type="ChEBI" id="CHEBI:15379"/>
        <dbReference type="ChEBI" id="CHEBI:57924"/>
        <dbReference type="ChEBI" id="CHEBI:58315"/>
        <dbReference type="EC" id="1.14.18.1"/>
    </reaction>
</comment>
<comment type="similarity">
    <text evidence="2">Belongs to the tyrosinase family.</text>
</comment>
<dbReference type="PRINTS" id="PR00092">
    <property type="entry name" value="TYROSINASE"/>
</dbReference>
<dbReference type="PANTHER" id="PTHR11474:SF76">
    <property type="entry name" value="SHKT DOMAIN-CONTAINING PROTEIN"/>
    <property type="match status" value="1"/>
</dbReference>
<name>Q2WG53_9AGAR</name>
<feature type="domain" description="Tyrosinase copper-binding" evidence="11">
    <location>
        <begin position="85"/>
        <end position="102"/>
    </location>
</feature>
<dbReference type="GO" id="GO:0042438">
    <property type="term" value="P:melanin biosynthetic process"/>
    <property type="evidence" value="ECO:0007669"/>
    <property type="project" value="UniProtKB-KW"/>
</dbReference>
<dbReference type="InterPro" id="IPR050316">
    <property type="entry name" value="Tyrosinase/Hemocyanin"/>
</dbReference>
<evidence type="ECO:0000256" key="9">
    <source>
        <dbReference type="ARBA" id="ARBA00048233"/>
    </source>
</evidence>
<dbReference type="PROSITE" id="PS00497">
    <property type="entry name" value="TYROSINASE_1"/>
    <property type="match status" value="1"/>
</dbReference>